<evidence type="ECO:0000313" key="6">
    <source>
        <dbReference type="EMBL" id="GAW91520.1"/>
    </source>
</evidence>
<organism evidence="6 7">
    <name type="scientific">Calderihabitans maritimus</name>
    <dbReference type="NCBI Taxonomy" id="1246530"/>
    <lineage>
        <taxon>Bacteria</taxon>
        <taxon>Bacillati</taxon>
        <taxon>Bacillota</taxon>
        <taxon>Clostridia</taxon>
        <taxon>Neomoorellales</taxon>
        <taxon>Calderihabitantaceae</taxon>
        <taxon>Calderihabitans</taxon>
    </lineage>
</organism>
<dbReference type="PANTHER" id="PTHR43588:SF1">
    <property type="entry name" value="COBALT-PRECORRIN-8 METHYLMUTASE"/>
    <property type="match status" value="1"/>
</dbReference>
<dbReference type="RefSeq" id="WP_088553037.1">
    <property type="nucleotide sequence ID" value="NZ_BDGJ01000018.1"/>
</dbReference>
<evidence type="ECO:0000313" key="7">
    <source>
        <dbReference type="Proteomes" id="UP000197032"/>
    </source>
</evidence>
<dbReference type="InterPro" id="IPR036588">
    <property type="entry name" value="CobH/CbiC_sf"/>
</dbReference>
<keyword evidence="3" id="KW-0169">Cobalamin biosynthesis</keyword>
<evidence type="ECO:0000256" key="3">
    <source>
        <dbReference type="ARBA" id="ARBA00022573"/>
    </source>
</evidence>
<dbReference type="UniPathway" id="UPA00148"/>
<keyword evidence="7" id="KW-1185">Reference proteome</keyword>
<sequence>MEFLQDPRVIENKSMEIIEELLAGLPIRGPEKEIVKRIIHTTGDPEVAKLVEIKRGAVEVGLELLRGGASIVTDVHMVKVGINKKKTRKLGVEIYCAIADREVAEEASRRRISRAMVAMERLSSKIHGNILAVGNSPTALFKALEMIEQGEVKPGLIVGTPVGFVGAKEAKEMLRDGEIPYITVHGTRGGSPLAVAIINALLNMV</sequence>
<dbReference type="OrthoDB" id="9780708at2"/>
<dbReference type="Gene3D" id="3.40.50.10230">
    <property type="entry name" value="Cobalamin biosynthesis CobH/CbiC, precorrin-8X methylmutase"/>
    <property type="match status" value="1"/>
</dbReference>
<gene>
    <name evidence="6" type="ORF">KKC1_06810</name>
</gene>
<dbReference type="GO" id="GO:0016993">
    <property type="term" value="F:precorrin-8X methylmutase activity"/>
    <property type="evidence" value="ECO:0007669"/>
    <property type="project" value="InterPro"/>
</dbReference>
<dbReference type="InterPro" id="IPR003722">
    <property type="entry name" value="Cbl_synth_CobH/CbiC"/>
</dbReference>
<name>A0A1Z5HQG6_9FIRM</name>
<dbReference type="GO" id="GO:0009236">
    <property type="term" value="P:cobalamin biosynthetic process"/>
    <property type="evidence" value="ECO:0007669"/>
    <property type="project" value="UniProtKB-UniPathway"/>
</dbReference>
<dbReference type="Proteomes" id="UP000197032">
    <property type="component" value="Unassembled WGS sequence"/>
</dbReference>
<keyword evidence="4" id="KW-0413">Isomerase</keyword>
<dbReference type="SUPFAM" id="SSF63965">
    <property type="entry name" value="Precorrin-8X methylmutase CbiC/CobH"/>
    <property type="match status" value="1"/>
</dbReference>
<accession>A0A1Z5HQG6</accession>
<evidence type="ECO:0000256" key="2">
    <source>
        <dbReference type="ARBA" id="ARBA00009774"/>
    </source>
</evidence>
<protein>
    <submittedName>
        <fullName evidence="6">Precorrin-8x methylmutase cbic/cobh</fullName>
    </submittedName>
</protein>
<dbReference type="Pfam" id="PF02570">
    <property type="entry name" value="CbiC"/>
    <property type="match status" value="1"/>
</dbReference>
<dbReference type="PANTHER" id="PTHR43588">
    <property type="entry name" value="COBALT-PRECORRIN-8 METHYLMUTASE"/>
    <property type="match status" value="1"/>
</dbReference>
<comment type="pathway">
    <text evidence="1">Cofactor biosynthesis; adenosylcobalamin biosynthesis.</text>
</comment>
<evidence type="ECO:0000256" key="4">
    <source>
        <dbReference type="ARBA" id="ARBA00023235"/>
    </source>
</evidence>
<dbReference type="EMBL" id="BDGJ01000018">
    <property type="protein sequence ID" value="GAW91520.1"/>
    <property type="molecule type" value="Genomic_DNA"/>
</dbReference>
<evidence type="ECO:0000259" key="5">
    <source>
        <dbReference type="Pfam" id="PF02570"/>
    </source>
</evidence>
<comment type="similarity">
    <text evidence="2">Belongs to the CobH/CbiC family.</text>
</comment>
<reference evidence="7" key="1">
    <citation type="journal article" date="2017" name="Appl. Environ. Microbiol.">
        <title>Genomic analysis of Calderihabitans maritimus KKC1, a thermophilic hydrogenogenic carboxydotrophic bacterium isolated from marine sediment.</title>
        <authorList>
            <person name="Omae K."/>
            <person name="Yoneda Y."/>
            <person name="Fukuyama Y."/>
            <person name="Yoshida T."/>
            <person name="Sako Y."/>
        </authorList>
    </citation>
    <scope>NUCLEOTIDE SEQUENCE [LARGE SCALE GENOMIC DNA]</scope>
    <source>
        <strain evidence="7">KKC1</strain>
    </source>
</reference>
<evidence type="ECO:0000256" key="1">
    <source>
        <dbReference type="ARBA" id="ARBA00004953"/>
    </source>
</evidence>
<feature type="domain" description="Cobalamin biosynthesis precorrin-8X methylmutase CobH/CbiC" evidence="5">
    <location>
        <begin position="10"/>
        <end position="204"/>
    </location>
</feature>
<proteinExistence type="inferred from homology"/>
<dbReference type="AlphaFoldDB" id="A0A1Z5HQG6"/>
<comment type="caution">
    <text evidence="6">The sequence shown here is derived from an EMBL/GenBank/DDBJ whole genome shotgun (WGS) entry which is preliminary data.</text>
</comment>